<dbReference type="AlphaFoldDB" id="A0A098S3N2"/>
<dbReference type="OrthoDB" id="66316at2"/>
<dbReference type="InterPro" id="IPR045534">
    <property type="entry name" value="DUF6428"/>
</dbReference>
<gene>
    <name evidence="1" type="ORF">IX84_18165</name>
</gene>
<dbReference type="Pfam" id="PF20001">
    <property type="entry name" value="DUF6428"/>
    <property type="match status" value="1"/>
</dbReference>
<reference evidence="1 2" key="1">
    <citation type="journal article" date="2014" name="Int. J. Syst. Evol. Microbiol.">
        <title>Phaeodactylibacter xiamenensis gen. nov., sp. nov., a member of the family Saprospiraceae isolated from the marine alga Phaeodactylum tricornutum.</title>
        <authorList>
            <person name="Chen Z.Jr."/>
            <person name="Lei X."/>
            <person name="Lai Q."/>
            <person name="Li Y."/>
            <person name="Zhang B."/>
            <person name="Zhang J."/>
            <person name="Zhang H."/>
            <person name="Yang L."/>
            <person name="Zheng W."/>
            <person name="Tian Y."/>
            <person name="Yu Z."/>
            <person name="Xu H.Jr."/>
            <person name="Zheng T."/>
        </authorList>
    </citation>
    <scope>NUCLEOTIDE SEQUENCE [LARGE SCALE GENOMIC DNA]</scope>
    <source>
        <strain evidence="1 2">KD52</strain>
    </source>
</reference>
<dbReference type="RefSeq" id="WP_044223570.1">
    <property type="nucleotide sequence ID" value="NZ_JBKAGJ010000008.1"/>
</dbReference>
<organism evidence="1 2">
    <name type="scientific">Phaeodactylibacter xiamenensis</name>
    <dbReference type="NCBI Taxonomy" id="1524460"/>
    <lineage>
        <taxon>Bacteria</taxon>
        <taxon>Pseudomonadati</taxon>
        <taxon>Bacteroidota</taxon>
        <taxon>Saprospiria</taxon>
        <taxon>Saprospirales</taxon>
        <taxon>Haliscomenobacteraceae</taxon>
        <taxon>Phaeodactylibacter</taxon>
    </lineage>
</organism>
<proteinExistence type="predicted"/>
<dbReference type="Proteomes" id="UP000029736">
    <property type="component" value="Unassembled WGS sequence"/>
</dbReference>
<comment type="caution">
    <text evidence="1">The sequence shown here is derived from an EMBL/GenBank/DDBJ whole genome shotgun (WGS) entry which is preliminary data.</text>
</comment>
<protein>
    <submittedName>
        <fullName evidence="1">Uncharacterized protein</fullName>
    </submittedName>
</protein>
<evidence type="ECO:0000313" key="1">
    <source>
        <dbReference type="EMBL" id="KGE86964.1"/>
    </source>
</evidence>
<dbReference type="STRING" id="1524460.IX84_18165"/>
<evidence type="ECO:0000313" key="2">
    <source>
        <dbReference type="Proteomes" id="UP000029736"/>
    </source>
</evidence>
<accession>A0A098S3N2</accession>
<dbReference type="EMBL" id="JPOS01000039">
    <property type="protein sequence ID" value="KGE86964.1"/>
    <property type="molecule type" value="Genomic_DNA"/>
</dbReference>
<keyword evidence="2" id="KW-1185">Reference proteome</keyword>
<name>A0A098S3N2_9BACT</name>
<sequence length="151" mass="16761">MTVSELKTHLQSVDQLIFQQPNGQVVPLHFHITEMGLTTKHFVDCGGTTRTEAHASLQIWVAEDYDHRLSPDKLIGIIDMATPLLQAQNPEVEIEYQTDTIGRYGLDFKQRKFVLMPKQTDCLAKEKCGISMEALPLAVNTSDCAPGSGCC</sequence>